<dbReference type="EMBL" id="LN890280">
    <property type="protein sequence ID" value="CUR52263.1"/>
    <property type="molecule type" value="Genomic_DNA"/>
</dbReference>
<dbReference type="Proteomes" id="UP000196239">
    <property type="component" value="Chromosome 1"/>
</dbReference>
<evidence type="ECO:0000256" key="2">
    <source>
        <dbReference type="ARBA" id="ARBA00022840"/>
    </source>
</evidence>
<accession>A0A128A4H6</accession>
<dbReference type="GO" id="GO:0005524">
    <property type="term" value="F:ATP binding"/>
    <property type="evidence" value="ECO:0007669"/>
    <property type="project" value="UniProtKB-KW"/>
</dbReference>
<dbReference type="AlphaFoldDB" id="A0A128A4H6"/>
<evidence type="ECO:0000313" key="4">
    <source>
        <dbReference type="EMBL" id="CUR52263.1"/>
    </source>
</evidence>
<protein>
    <submittedName>
        <fullName evidence="4">Gas vesicle regulatory protein GvpD</fullName>
    </submittedName>
</protein>
<evidence type="ECO:0000313" key="5">
    <source>
        <dbReference type="Proteomes" id="UP000196239"/>
    </source>
</evidence>
<reference evidence="5" key="1">
    <citation type="submission" date="2015-10" db="EMBL/GenBank/DDBJ databases">
        <authorList>
            <person name="Lehtovirta-Morley L.E."/>
            <person name="Vieille C."/>
        </authorList>
    </citation>
    <scope>NUCLEOTIDE SEQUENCE [LARGE SCALE GENOMIC DNA]</scope>
</reference>
<dbReference type="KEGG" id="ndv:NDEV_1498"/>
<dbReference type="PANTHER" id="PTHR43637">
    <property type="entry name" value="UPF0273 PROTEIN TM_0370"/>
    <property type="match status" value="1"/>
</dbReference>
<sequence length="481" mass="54076">MLDLGNKNFTIGNIPDDLVNFLKQDTYSLIIKGFAGTGKTTLALTILHQMQIKTNCLYISTRISPDQLFQYYPWLEESFGGSRKTKLTESTSDSDSSLVFVDARLDEPGSLFERITNELMDVKAPTIIIDTWDAIGFFMDKEALMNNARVLQTWRERAGAKLIFVTESPDDSTFDFLADGVIELKQGYHNNRKVREIFLSKLRGSRINRPSCIFSLNDGIFRSYDHYKPKEFSNITVSKDFLSQADHDTSVKKSHIPSGYGELDKLFGGGFPSNGIVTLELDTHVNTRVAMAFLDKIIASFVHRGNPVAFQPFEGVEQEHIDQLLKPYLGSKPKGTIEILSNASKARIADYLSSPKYIESKKRLQYFQSAIRRLKARHKKGLLSIVGSDMATGLANTENGRRGIENLVSFVKSNSALSVFVLRQSKDSLLEYLSEISDIHLKILEINGSLFLQSEIPWSHLYAIVSKSHTGHNEISIEPIV</sequence>
<dbReference type="Pfam" id="PF07088">
    <property type="entry name" value="GvpD_P-loop"/>
    <property type="match status" value="1"/>
</dbReference>
<keyword evidence="2" id="KW-0067">ATP-binding</keyword>
<dbReference type="SUPFAM" id="SSF52540">
    <property type="entry name" value="P-loop containing nucleoside triphosphate hydrolases"/>
    <property type="match status" value="1"/>
</dbReference>
<dbReference type="InterPro" id="IPR027417">
    <property type="entry name" value="P-loop_NTPase"/>
</dbReference>
<organism evidence="4 5">
    <name type="scientific">Nitrosotalea devaniterrae</name>
    <dbReference type="NCBI Taxonomy" id="1078905"/>
    <lineage>
        <taxon>Archaea</taxon>
        <taxon>Nitrososphaerota</taxon>
        <taxon>Nitrososphaeria</taxon>
        <taxon>Nitrosotaleales</taxon>
        <taxon>Nitrosotaleaceae</taxon>
        <taxon>Nitrosotalea</taxon>
    </lineage>
</organism>
<dbReference type="InterPro" id="IPR009788">
    <property type="entry name" value="GvpD_P-loop"/>
</dbReference>
<keyword evidence="5" id="KW-1185">Reference proteome</keyword>
<evidence type="ECO:0000256" key="1">
    <source>
        <dbReference type="ARBA" id="ARBA00022741"/>
    </source>
</evidence>
<dbReference type="Gene3D" id="3.40.50.300">
    <property type="entry name" value="P-loop containing nucleotide triphosphate hydrolases"/>
    <property type="match status" value="2"/>
</dbReference>
<feature type="domain" description="GvpD P-loop" evidence="3">
    <location>
        <begin position="22"/>
        <end position="187"/>
    </location>
</feature>
<evidence type="ECO:0000259" key="3">
    <source>
        <dbReference type="Pfam" id="PF07088"/>
    </source>
</evidence>
<name>A0A128A4H6_9ARCH</name>
<proteinExistence type="predicted"/>
<dbReference type="PANTHER" id="PTHR43637:SF2">
    <property type="entry name" value="PROTEIN GVPD 1"/>
    <property type="match status" value="1"/>
</dbReference>
<keyword evidence="1" id="KW-0547">Nucleotide-binding</keyword>
<gene>
    <name evidence="4" type="ORF">NDEV_1498</name>
</gene>